<keyword evidence="3" id="KW-1185">Reference proteome</keyword>
<dbReference type="Gene3D" id="1.10.1660.10">
    <property type="match status" value="1"/>
</dbReference>
<gene>
    <name evidence="2" type="ORF">NDK43_11380</name>
</gene>
<dbReference type="Proteomes" id="UP001523262">
    <property type="component" value="Unassembled WGS sequence"/>
</dbReference>
<evidence type="ECO:0000313" key="2">
    <source>
        <dbReference type="EMBL" id="MCM2532880.1"/>
    </source>
</evidence>
<reference evidence="2 3" key="1">
    <citation type="submission" date="2022-06" db="EMBL/GenBank/DDBJ databases">
        <authorList>
            <person name="Jeon C.O."/>
        </authorList>
    </citation>
    <scope>NUCLEOTIDE SEQUENCE [LARGE SCALE GENOMIC DNA]</scope>
    <source>
        <strain evidence="2 3">KCTC 13943</strain>
    </source>
</reference>
<sequence length="182" mass="21838">MTVIYSPSDVQEFLGIDSSTLRKYATLLERQGYHVHRNHRGHRGYFDKDVITLRKFIEFSKQEGMTVERSAEAVMTWFSEEEKTVTVTEVLPVQTTNDRDFEQDANHDKLMERIEHLEKINLDLIQHLKEKAVREAKQEETINQILKYVERLEQLERCKMIENETRNQIAAANQKKWWQWWK</sequence>
<comment type="caution">
    <text evidence="2">The sequence shown here is derived from an EMBL/GenBank/DDBJ whole genome shotgun (WGS) entry which is preliminary data.</text>
</comment>
<dbReference type="EMBL" id="JAMQCR010000001">
    <property type="protein sequence ID" value="MCM2532880.1"/>
    <property type="molecule type" value="Genomic_DNA"/>
</dbReference>
<feature type="domain" description="HTH merR-type" evidence="1">
    <location>
        <begin position="5"/>
        <end position="70"/>
    </location>
</feature>
<name>A0ABT0W9W3_9BACI</name>
<dbReference type="Pfam" id="PF13411">
    <property type="entry name" value="MerR_1"/>
    <property type="match status" value="1"/>
</dbReference>
<evidence type="ECO:0000259" key="1">
    <source>
        <dbReference type="Pfam" id="PF13411"/>
    </source>
</evidence>
<dbReference type="InterPro" id="IPR000551">
    <property type="entry name" value="MerR-type_HTH_dom"/>
</dbReference>
<dbReference type="InterPro" id="IPR009061">
    <property type="entry name" value="DNA-bd_dom_put_sf"/>
</dbReference>
<proteinExistence type="predicted"/>
<protein>
    <submittedName>
        <fullName evidence="2">MerR family transcriptional regulator</fullName>
    </submittedName>
</protein>
<evidence type="ECO:0000313" key="3">
    <source>
        <dbReference type="Proteomes" id="UP001523262"/>
    </source>
</evidence>
<accession>A0ABT0W9W3</accession>
<organism evidence="2 3">
    <name type="scientific">Neobacillus pocheonensis</name>
    <dbReference type="NCBI Taxonomy" id="363869"/>
    <lineage>
        <taxon>Bacteria</taxon>
        <taxon>Bacillati</taxon>
        <taxon>Bacillota</taxon>
        <taxon>Bacilli</taxon>
        <taxon>Bacillales</taxon>
        <taxon>Bacillaceae</taxon>
        <taxon>Neobacillus</taxon>
    </lineage>
</organism>
<dbReference type="SUPFAM" id="SSF46955">
    <property type="entry name" value="Putative DNA-binding domain"/>
    <property type="match status" value="1"/>
</dbReference>